<dbReference type="Gene3D" id="3.80.10.10">
    <property type="entry name" value="Ribonuclease Inhibitor"/>
    <property type="match status" value="1"/>
</dbReference>
<evidence type="ECO:0000313" key="4">
    <source>
        <dbReference type="EMBL" id="QJB00637.1"/>
    </source>
</evidence>
<protein>
    <recommendedName>
        <fullName evidence="5">Leucine-rich repeat domain-containing protein</fullName>
    </recommendedName>
</protein>
<evidence type="ECO:0008006" key="5">
    <source>
        <dbReference type="Google" id="ProtNLM"/>
    </source>
</evidence>
<dbReference type="SUPFAM" id="SSF52058">
    <property type="entry name" value="L domain-like"/>
    <property type="match status" value="1"/>
</dbReference>
<dbReference type="PROSITE" id="PS51450">
    <property type="entry name" value="LRR"/>
    <property type="match status" value="1"/>
</dbReference>
<keyword evidence="2" id="KW-0677">Repeat</keyword>
<evidence type="ECO:0000256" key="2">
    <source>
        <dbReference type="ARBA" id="ARBA00022737"/>
    </source>
</evidence>
<sequence>MTDREKIERAIKLELGLPEHHVLTDEDGQRVTTLYLWGKNIVDVGPLASLTALMTLDLRGNEIVDVGPLASLTALTTLYLWDNEITHSAIDDLRAALPGCRIYA</sequence>
<proteinExistence type="predicted"/>
<dbReference type="InterPro" id="IPR025875">
    <property type="entry name" value="Leu-rich_rpt_4"/>
</dbReference>
<gene>
    <name evidence="4" type="ORF">MM171A00328_0002</name>
    <name evidence="3" type="ORF">MM171B00216_0062</name>
</gene>
<dbReference type="EMBL" id="MT143888">
    <property type="protein sequence ID" value="QJA43562.1"/>
    <property type="molecule type" value="Genomic_DNA"/>
</dbReference>
<dbReference type="InterPro" id="IPR032675">
    <property type="entry name" value="LRR_dom_sf"/>
</dbReference>
<name>A0A6H1Z7X7_9ZZZZ</name>
<dbReference type="Pfam" id="PF12799">
    <property type="entry name" value="LRR_4"/>
    <property type="match status" value="1"/>
</dbReference>
<evidence type="ECO:0000256" key="1">
    <source>
        <dbReference type="ARBA" id="ARBA00022614"/>
    </source>
</evidence>
<dbReference type="EMBL" id="MT143698">
    <property type="protein sequence ID" value="QJB00637.1"/>
    <property type="molecule type" value="Genomic_DNA"/>
</dbReference>
<reference evidence="3" key="1">
    <citation type="submission" date="2020-03" db="EMBL/GenBank/DDBJ databases">
        <title>The deep terrestrial virosphere.</title>
        <authorList>
            <person name="Holmfeldt K."/>
            <person name="Nilsson E."/>
            <person name="Simone D."/>
            <person name="Lopez-Fernandez M."/>
            <person name="Wu X."/>
            <person name="de Brujin I."/>
            <person name="Lundin D."/>
            <person name="Andersson A."/>
            <person name="Bertilsson S."/>
            <person name="Dopson M."/>
        </authorList>
    </citation>
    <scope>NUCLEOTIDE SEQUENCE</scope>
    <source>
        <strain evidence="4">MM171A00328</strain>
        <strain evidence="3">MM171B00216</strain>
    </source>
</reference>
<dbReference type="InterPro" id="IPR001611">
    <property type="entry name" value="Leu-rich_rpt"/>
</dbReference>
<keyword evidence="1" id="KW-0433">Leucine-rich repeat</keyword>
<organism evidence="3">
    <name type="scientific">viral metagenome</name>
    <dbReference type="NCBI Taxonomy" id="1070528"/>
    <lineage>
        <taxon>unclassified sequences</taxon>
        <taxon>metagenomes</taxon>
        <taxon>organismal metagenomes</taxon>
    </lineage>
</organism>
<dbReference type="AlphaFoldDB" id="A0A6H1Z7X7"/>
<evidence type="ECO:0000313" key="3">
    <source>
        <dbReference type="EMBL" id="QJA43562.1"/>
    </source>
</evidence>
<accession>A0A6H1Z7X7</accession>